<feature type="signal peptide" evidence="1">
    <location>
        <begin position="1"/>
        <end position="23"/>
    </location>
</feature>
<feature type="domain" description="FAS1" evidence="2">
    <location>
        <begin position="196"/>
        <end position="426"/>
    </location>
</feature>
<keyword evidence="1" id="KW-0732">Signal</keyword>
<name>A0A1M5BLD2_9BACT</name>
<feature type="domain" description="FAS1" evidence="2">
    <location>
        <begin position="41"/>
        <end position="192"/>
    </location>
</feature>
<gene>
    <name evidence="3" type="ORF">SAMN02745131_02640</name>
</gene>
<dbReference type="InterPro" id="IPR000782">
    <property type="entry name" value="FAS1_domain"/>
</dbReference>
<reference evidence="3 4" key="1">
    <citation type="submission" date="2016-11" db="EMBL/GenBank/DDBJ databases">
        <authorList>
            <person name="Jaros S."/>
            <person name="Januszkiewicz K."/>
            <person name="Wedrychowicz H."/>
        </authorList>
    </citation>
    <scope>NUCLEOTIDE SEQUENCE [LARGE SCALE GENOMIC DNA]</scope>
    <source>
        <strain evidence="3 4">DSM 18119</strain>
    </source>
</reference>
<evidence type="ECO:0000313" key="4">
    <source>
        <dbReference type="Proteomes" id="UP000184048"/>
    </source>
</evidence>
<protein>
    <submittedName>
        <fullName evidence="3">Uncaracterized surface protein containing fasciclin (FAS1) repeats</fullName>
    </submittedName>
</protein>
<dbReference type="RefSeq" id="WP_072835800.1">
    <property type="nucleotide sequence ID" value="NZ_FQUU01000010.1"/>
</dbReference>
<dbReference type="SUPFAM" id="SSF82153">
    <property type="entry name" value="FAS1 domain"/>
    <property type="match status" value="2"/>
</dbReference>
<accession>A0A1M5BLD2</accession>
<dbReference type="OrthoDB" id="1144324at2"/>
<dbReference type="SMART" id="SM00554">
    <property type="entry name" value="FAS1"/>
    <property type="match status" value="2"/>
</dbReference>
<dbReference type="PROSITE" id="PS51257">
    <property type="entry name" value="PROKAR_LIPOPROTEIN"/>
    <property type="match status" value="1"/>
</dbReference>
<keyword evidence="4" id="KW-1185">Reference proteome</keyword>
<dbReference type="STRING" id="1121884.SAMN02745131_02640"/>
<proteinExistence type="predicted"/>
<dbReference type="Pfam" id="PF02469">
    <property type="entry name" value="Fasciclin"/>
    <property type="match status" value="1"/>
</dbReference>
<dbReference type="PANTHER" id="PTHR10900">
    <property type="entry name" value="PERIOSTIN-RELATED"/>
    <property type="match status" value="1"/>
</dbReference>
<sequence length="429" mass="44278">MKLNVYKWLKPFVVLTGVVSLLAACNKDNLTPEPIAQPAPASSSIIDALNDPDFTILKAAVTRAGANLTALLSDKAAVYTFFAPANSAFQAIGITSPAAVAAFRPGQLDTLLRYGLIGGQMLTADKIPTSFPNAQEPSSLVLAAPSASLPPGLRMSIFPSKRGTTVWVNNIPVIQADILAGNSVIHKVAVLVAPPSQFLWNRINADPDLTYLKAAIQRADSGAVAASSLQAALLNPAANLTVFAPTDAAFKQILTGQITLALIPIVTAQMIPVITQQLIAGGATPEEAAAQAPVIAQQQAPAIAQGQAATLAATPDVFQNPALFGALSAQTVKGLVVYHLLGSRAFTVNFPTTAANVPTLLNSALPNHPGVTLQANFGATGVTDATVKGAANPTASNLLINPTPAPAGSSDQLYINGVLHKIDQVLRPQ</sequence>
<dbReference type="Gene3D" id="2.30.180.10">
    <property type="entry name" value="FAS1 domain"/>
    <property type="match status" value="2"/>
</dbReference>
<evidence type="ECO:0000313" key="3">
    <source>
        <dbReference type="EMBL" id="SHF43393.1"/>
    </source>
</evidence>
<dbReference type="InterPro" id="IPR036378">
    <property type="entry name" value="FAS1_dom_sf"/>
</dbReference>
<dbReference type="Proteomes" id="UP000184048">
    <property type="component" value="Unassembled WGS sequence"/>
</dbReference>
<organism evidence="3 4">
    <name type="scientific">Flavisolibacter ginsengisoli DSM 18119</name>
    <dbReference type="NCBI Taxonomy" id="1121884"/>
    <lineage>
        <taxon>Bacteria</taxon>
        <taxon>Pseudomonadati</taxon>
        <taxon>Bacteroidota</taxon>
        <taxon>Chitinophagia</taxon>
        <taxon>Chitinophagales</taxon>
        <taxon>Chitinophagaceae</taxon>
        <taxon>Flavisolibacter</taxon>
    </lineage>
</organism>
<evidence type="ECO:0000256" key="1">
    <source>
        <dbReference type="SAM" id="SignalP"/>
    </source>
</evidence>
<dbReference type="PROSITE" id="PS50213">
    <property type="entry name" value="FAS1"/>
    <property type="match status" value="2"/>
</dbReference>
<feature type="chain" id="PRO_5009909075" evidence="1">
    <location>
        <begin position="24"/>
        <end position="429"/>
    </location>
</feature>
<dbReference type="AlphaFoldDB" id="A0A1M5BLD2"/>
<dbReference type="EMBL" id="FQUU01000010">
    <property type="protein sequence ID" value="SHF43393.1"/>
    <property type="molecule type" value="Genomic_DNA"/>
</dbReference>
<evidence type="ECO:0000259" key="2">
    <source>
        <dbReference type="PROSITE" id="PS50213"/>
    </source>
</evidence>
<dbReference type="InterPro" id="IPR050904">
    <property type="entry name" value="Adhesion/Biosynth-related"/>
</dbReference>
<dbReference type="PANTHER" id="PTHR10900:SF77">
    <property type="entry name" value="FI19380P1"/>
    <property type="match status" value="1"/>
</dbReference>
<dbReference type="GO" id="GO:0005615">
    <property type="term" value="C:extracellular space"/>
    <property type="evidence" value="ECO:0007669"/>
    <property type="project" value="TreeGrafter"/>
</dbReference>